<keyword evidence="2" id="KW-0677">Repeat</keyword>
<dbReference type="FunFam" id="1.25.40.10:FF:000213">
    <property type="entry name" value="Tetratricopeptide repeat domain 36"/>
    <property type="match status" value="1"/>
</dbReference>
<reference evidence="5" key="1">
    <citation type="submission" date="2022-11" db="UniProtKB">
        <authorList>
            <consortium name="WormBaseParasite"/>
        </authorList>
    </citation>
    <scope>IDENTIFICATION</scope>
</reference>
<proteinExistence type="inferred from homology"/>
<organism evidence="4 5">
    <name type="scientific">Acrobeloides nanus</name>
    <dbReference type="NCBI Taxonomy" id="290746"/>
    <lineage>
        <taxon>Eukaryota</taxon>
        <taxon>Metazoa</taxon>
        <taxon>Ecdysozoa</taxon>
        <taxon>Nematoda</taxon>
        <taxon>Chromadorea</taxon>
        <taxon>Rhabditida</taxon>
        <taxon>Tylenchina</taxon>
        <taxon>Cephalobomorpha</taxon>
        <taxon>Cephaloboidea</taxon>
        <taxon>Cephalobidae</taxon>
        <taxon>Acrobeloides</taxon>
    </lineage>
</organism>
<dbReference type="Pfam" id="PF13424">
    <property type="entry name" value="TPR_12"/>
    <property type="match status" value="1"/>
</dbReference>
<dbReference type="SMART" id="SM00028">
    <property type="entry name" value="TPR"/>
    <property type="match status" value="3"/>
</dbReference>
<dbReference type="AlphaFoldDB" id="A0A914BZZ1"/>
<dbReference type="InterPro" id="IPR019734">
    <property type="entry name" value="TPR_rpt"/>
</dbReference>
<dbReference type="WBParaSite" id="ACRNAN_Path_1394.g5452.t2">
    <property type="protein sequence ID" value="ACRNAN_Path_1394.g5452.t2"/>
    <property type="gene ID" value="ACRNAN_Path_1394.g5452"/>
</dbReference>
<dbReference type="PANTHER" id="PTHR21405:SF0">
    <property type="entry name" value="TETRATRICOPEPTIDE REPEAT PROTEIN 36"/>
    <property type="match status" value="1"/>
</dbReference>
<dbReference type="Gene3D" id="1.25.40.10">
    <property type="entry name" value="Tetratricopeptide repeat domain"/>
    <property type="match status" value="1"/>
</dbReference>
<protein>
    <submittedName>
        <fullName evidence="5">Tetratricopeptide repeat protein 36</fullName>
    </submittedName>
</protein>
<dbReference type="SUPFAM" id="SSF48452">
    <property type="entry name" value="TPR-like"/>
    <property type="match status" value="1"/>
</dbReference>
<comment type="similarity">
    <text evidence="1">Belongs to the TTC36 family.</text>
</comment>
<dbReference type="InterPro" id="IPR011990">
    <property type="entry name" value="TPR-like_helical_dom_sf"/>
</dbReference>
<evidence type="ECO:0000256" key="1">
    <source>
        <dbReference type="ARBA" id="ARBA00006995"/>
    </source>
</evidence>
<accession>A0A914BZZ1</accession>
<evidence type="ECO:0000256" key="3">
    <source>
        <dbReference type="ARBA" id="ARBA00022803"/>
    </source>
</evidence>
<evidence type="ECO:0000313" key="5">
    <source>
        <dbReference type="WBParaSite" id="ACRNAN_Path_1394.g5452.t2"/>
    </source>
</evidence>
<keyword evidence="4" id="KW-1185">Reference proteome</keyword>
<dbReference type="Proteomes" id="UP000887540">
    <property type="component" value="Unplaced"/>
</dbReference>
<keyword evidence="3" id="KW-0802">TPR repeat</keyword>
<evidence type="ECO:0000256" key="2">
    <source>
        <dbReference type="ARBA" id="ARBA00022737"/>
    </source>
</evidence>
<evidence type="ECO:0000313" key="4">
    <source>
        <dbReference type="Proteomes" id="UP000887540"/>
    </source>
</evidence>
<dbReference type="InterPro" id="IPR038906">
    <property type="entry name" value="TTC36"/>
</dbReference>
<dbReference type="PANTHER" id="PTHR21405">
    <property type="entry name" value="CDNA SEQUENCE BC021608"/>
    <property type="match status" value="1"/>
</dbReference>
<name>A0A914BZZ1_9BILA</name>
<dbReference type="GO" id="GO:0006570">
    <property type="term" value="P:tyrosine metabolic process"/>
    <property type="evidence" value="ECO:0007669"/>
    <property type="project" value="TreeGrafter"/>
</dbReference>
<sequence>MSENYSDLPNIDECTRLEALGVRAAESKDYSSALEKFSEAIEKCPGNPSPYNNRAQTYRLMEKITEALADLDKAIEISKGRGKSACQAYTQRALVRRLQGKDDEAKEDYEKASNLGSSFAKMQLVTMNPYAAMCNKMLHDVIGKLQRDEAIDLPLNFFTEPLDPCRVLGRFSLPAISSKFHEVKTSIQESEVPEKIHAWAKDEAAPKISEGWESLKNFVNAEVAPKVKKVYNAAVEGPNYD</sequence>